<gene>
    <name evidence="2" type="ORF">SAMN02746065_11140</name>
</gene>
<evidence type="ECO:0000313" key="3">
    <source>
        <dbReference type="Proteomes" id="UP000192418"/>
    </source>
</evidence>
<name>A0A1W2CAB5_9BACT</name>
<feature type="domain" description="PF0610-like winged HTH N-terminal" evidence="1">
    <location>
        <begin position="8"/>
        <end position="55"/>
    </location>
</feature>
<protein>
    <recommendedName>
        <fullName evidence="1">PF0610-like winged HTH N-terminal domain-containing protein</fullName>
    </recommendedName>
</protein>
<dbReference type="InterPro" id="IPR038767">
    <property type="entry name" value="PF0610-like"/>
</dbReference>
<dbReference type="OrthoDB" id="5422482at2"/>
<dbReference type="STRING" id="1121400.SAMN02746065_11140"/>
<keyword evidence="3" id="KW-1185">Reference proteome</keyword>
<proteinExistence type="predicted"/>
<sequence length="108" mass="12500">MSNERNQTVRQEIITYLEEELRSVRDLSQSIGIMEKDVYHHLAFIEKTVRQQKKRIQVEPCHCLDCGFQFKKRKTFKKPGKCPMCRDGRIASALFQIVAEGKGNDGKG</sequence>
<evidence type="ECO:0000259" key="1">
    <source>
        <dbReference type="Pfam" id="PF21476"/>
    </source>
</evidence>
<dbReference type="Proteomes" id="UP000192418">
    <property type="component" value="Unassembled WGS sequence"/>
</dbReference>
<dbReference type="InterPro" id="IPR049159">
    <property type="entry name" value="PF0610-like_wHTH_N"/>
</dbReference>
<dbReference type="RefSeq" id="WP_084069463.1">
    <property type="nucleotide sequence ID" value="NZ_FWXY01000011.1"/>
</dbReference>
<dbReference type="InterPro" id="IPR036390">
    <property type="entry name" value="WH_DNA-bd_sf"/>
</dbReference>
<evidence type="ECO:0000313" key="2">
    <source>
        <dbReference type="EMBL" id="SMC82133.1"/>
    </source>
</evidence>
<dbReference type="AlphaFoldDB" id="A0A1W2CAB5"/>
<dbReference type="Pfam" id="PF21476">
    <property type="entry name" value="PF0610-like_N"/>
    <property type="match status" value="1"/>
</dbReference>
<accession>A0A1W2CAB5</accession>
<dbReference type="SUPFAM" id="SSF46785">
    <property type="entry name" value="Winged helix' DNA-binding domain"/>
    <property type="match status" value="1"/>
</dbReference>
<reference evidence="2 3" key="1">
    <citation type="submission" date="2017-04" db="EMBL/GenBank/DDBJ databases">
        <authorList>
            <person name="Afonso C.L."/>
            <person name="Miller P.J."/>
            <person name="Scott M.A."/>
            <person name="Spackman E."/>
            <person name="Goraichik I."/>
            <person name="Dimitrov K.M."/>
            <person name="Suarez D.L."/>
            <person name="Swayne D.E."/>
        </authorList>
    </citation>
    <scope>NUCLEOTIDE SEQUENCE [LARGE SCALE GENOMIC DNA]</scope>
    <source>
        <strain evidence="2 3">DSM 3385</strain>
    </source>
</reference>
<dbReference type="EMBL" id="FWXY01000011">
    <property type="protein sequence ID" value="SMC82133.1"/>
    <property type="molecule type" value="Genomic_DNA"/>
</dbReference>
<dbReference type="InterPro" id="IPR036388">
    <property type="entry name" value="WH-like_DNA-bd_sf"/>
</dbReference>
<dbReference type="Gene3D" id="1.10.10.10">
    <property type="entry name" value="Winged helix-like DNA-binding domain superfamily/Winged helix DNA-binding domain"/>
    <property type="match status" value="1"/>
</dbReference>
<dbReference type="PANTHER" id="PTHR40663">
    <property type="match status" value="1"/>
</dbReference>
<organism evidence="2 3">
    <name type="scientific">Desulfocicer vacuolatum DSM 3385</name>
    <dbReference type="NCBI Taxonomy" id="1121400"/>
    <lineage>
        <taxon>Bacteria</taxon>
        <taxon>Pseudomonadati</taxon>
        <taxon>Thermodesulfobacteriota</taxon>
        <taxon>Desulfobacteria</taxon>
        <taxon>Desulfobacterales</taxon>
        <taxon>Desulfobacteraceae</taxon>
        <taxon>Desulfocicer</taxon>
    </lineage>
</organism>
<dbReference type="PANTHER" id="PTHR40663:SF2">
    <property type="entry name" value="TRANSCRIPTIONAL REGULATOR"/>
    <property type="match status" value="1"/>
</dbReference>